<dbReference type="RefSeq" id="WP_141847208.1">
    <property type="nucleotide sequence ID" value="NZ_BAAAPR010000017.1"/>
</dbReference>
<proteinExistence type="predicted"/>
<gene>
    <name evidence="2" type="ORF">FB458_0949</name>
</gene>
<keyword evidence="3" id="KW-1185">Reference proteome</keyword>
<comment type="caution">
    <text evidence="2">The sequence shown here is derived from an EMBL/GenBank/DDBJ whole genome shotgun (WGS) entry which is preliminary data.</text>
</comment>
<evidence type="ECO:0000313" key="2">
    <source>
        <dbReference type="EMBL" id="TQJ07878.1"/>
    </source>
</evidence>
<dbReference type="PANTHER" id="PTHR35007:SF4">
    <property type="entry name" value="CONSERVED TRANSMEMBRANE PROTEIN-RELATED"/>
    <property type="match status" value="1"/>
</dbReference>
<dbReference type="PANTHER" id="PTHR35007">
    <property type="entry name" value="INTEGRAL MEMBRANE PROTEIN-RELATED"/>
    <property type="match status" value="1"/>
</dbReference>
<protein>
    <submittedName>
        <fullName evidence="2">Tight adherence protein B</fullName>
    </submittedName>
</protein>
<organism evidence="2 3">
    <name type="scientific">Lapillicoccus jejuensis</name>
    <dbReference type="NCBI Taxonomy" id="402171"/>
    <lineage>
        <taxon>Bacteria</taxon>
        <taxon>Bacillati</taxon>
        <taxon>Actinomycetota</taxon>
        <taxon>Actinomycetes</taxon>
        <taxon>Micrococcales</taxon>
        <taxon>Intrasporangiaceae</taxon>
        <taxon>Lapillicoccus</taxon>
    </lineage>
</organism>
<dbReference type="EMBL" id="VFMN01000001">
    <property type="protein sequence ID" value="TQJ07878.1"/>
    <property type="molecule type" value="Genomic_DNA"/>
</dbReference>
<evidence type="ECO:0000313" key="3">
    <source>
        <dbReference type="Proteomes" id="UP000317893"/>
    </source>
</evidence>
<reference evidence="2 3" key="1">
    <citation type="submission" date="2019-06" db="EMBL/GenBank/DDBJ databases">
        <title>Sequencing the genomes of 1000 actinobacteria strains.</title>
        <authorList>
            <person name="Klenk H.-P."/>
        </authorList>
    </citation>
    <scope>NUCLEOTIDE SEQUENCE [LARGE SCALE GENOMIC DNA]</scope>
    <source>
        <strain evidence="2 3">DSM 18607</strain>
    </source>
</reference>
<dbReference type="OrthoDB" id="4872085at2"/>
<accession>A0A542DXR4</accession>
<sequence length="235" mass="23440">MTGLLLALAVLLWPGRPAPVGPPSRGSASATGGGTAAPRPGLRRPVPMLGAGERRRAAADAELLVLLELLGPALRAGLPVIAALDGPGGGTALGAALRAAGSAGDPLGPVWGEWAARVGSDAARVVSRVWRLGERLGSPLADGVEDAAESVRAGADRRRRVATAVAGPRATAHLLTLLPVAGPPLSLALGLRPDELWGGVGGPLAFVGAGLVVLGHVWCRALLRAVTRPRPAGAG</sequence>
<name>A0A542DXR4_9MICO</name>
<dbReference type="Proteomes" id="UP000317893">
    <property type="component" value="Unassembled WGS sequence"/>
</dbReference>
<evidence type="ECO:0000256" key="1">
    <source>
        <dbReference type="SAM" id="MobiDB-lite"/>
    </source>
</evidence>
<dbReference type="AlphaFoldDB" id="A0A542DXR4"/>
<feature type="region of interest" description="Disordered" evidence="1">
    <location>
        <begin position="19"/>
        <end position="47"/>
    </location>
</feature>
<feature type="compositionally biased region" description="Low complexity" evidence="1">
    <location>
        <begin position="23"/>
        <end position="47"/>
    </location>
</feature>